<organism evidence="1 2">
    <name type="scientific">Favolaschia claudopus</name>
    <dbReference type="NCBI Taxonomy" id="2862362"/>
    <lineage>
        <taxon>Eukaryota</taxon>
        <taxon>Fungi</taxon>
        <taxon>Dikarya</taxon>
        <taxon>Basidiomycota</taxon>
        <taxon>Agaricomycotina</taxon>
        <taxon>Agaricomycetes</taxon>
        <taxon>Agaricomycetidae</taxon>
        <taxon>Agaricales</taxon>
        <taxon>Marasmiineae</taxon>
        <taxon>Mycenaceae</taxon>
        <taxon>Favolaschia</taxon>
    </lineage>
</organism>
<sequence length="120" mass="13661">MFPPAVITVDTGGRQHYKIPFFANHFPCPSISQPTAAQYPFDLDYGDSLLLDRYGWEHGDLDGRGVVWYWLRKGVERNQKDTGDGDAVDAEQPTELEWRYLKVKHSTAAEVSDLEMELDA</sequence>
<protein>
    <submittedName>
        <fullName evidence="1">Uncharacterized protein</fullName>
    </submittedName>
</protein>
<evidence type="ECO:0000313" key="1">
    <source>
        <dbReference type="EMBL" id="KAK7017585.1"/>
    </source>
</evidence>
<evidence type="ECO:0000313" key="2">
    <source>
        <dbReference type="Proteomes" id="UP001362999"/>
    </source>
</evidence>
<dbReference type="AlphaFoldDB" id="A0AAW0AZ79"/>
<comment type="caution">
    <text evidence="1">The sequence shown here is derived from an EMBL/GenBank/DDBJ whole genome shotgun (WGS) entry which is preliminary data.</text>
</comment>
<dbReference type="Proteomes" id="UP001362999">
    <property type="component" value="Unassembled WGS sequence"/>
</dbReference>
<gene>
    <name evidence="1" type="ORF">R3P38DRAFT_3201057</name>
</gene>
<keyword evidence="2" id="KW-1185">Reference proteome</keyword>
<name>A0AAW0AZ79_9AGAR</name>
<dbReference type="EMBL" id="JAWWNJ010000047">
    <property type="protein sequence ID" value="KAK7017585.1"/>
    <property type="molecule type" value="Genomic_DNA"/>
</dbReference>
<reference evidence="1 2" key="1">
    <citation type="journal article" date="2024" name="J Genomics">
        <title>Draft genome sequencing and assembly of Favolaschia claudopus CIRM-BRFM 2984 isolated from oak limbs.</title>
        <authorList>
            <person name="Navarro D."/>
            <person name="Drula E."/>
            <person name="Chaduli D."/>
            <person name="Cazenave R."/>
            <person name="Ahrendt S."/>
            <person name="Wang J."/>
            <person name="Lipzen A."/>
            <person name="Daum C."/>
            <person name="Barry K."/>
            <person name="Grigoriev I.V."/>
            <person name="Favel A."/>
            <person name="Rosso M.N."/>
            <person name="Martin F."/>
        </authorList>
    </citation>
    <scope>NUCLEOTIDE SEQUENCE [LARGE SCALE GENOMIC DNA]</scope>
    <source>
        <strain evidence="1 2">CIRM-BRFM 2984</strain>
    </source>
</reference>
<proteinExistence type="predicted"/>
<accession>A0AAW0AZ79</accession>